<gene>
    <name evidence="1" type="ORF">AAME72_07880</name>
</gene>
<protein>
    <submittedName>
        <fullName evidence="1">Uncharacterized protein</fullName>
    </submittedName>
</protein>
<dbReference type="RefSeq" id="WP_348789688.1">
    <property type="nucleotide sequence ID" value="NZ_CP157390.1"/>
</dbReference>
<proteinExistence type="predicted"/>
<reference evidence="1" key="1">
    <citation type="submission" date="2024-05" db="EMBL/GenBank/DDBJ databases">
        <title>The Natural Products Discovery Center: Release of the First 8490 Sequenced Strains for Exploring Actinobacteria Biosynthetic Diversity.</title>
        <authorList>
            <person name="Kalkreuter E."/>
            <person name="Kautsar S.A."/>
            <person name="Yang D."/>
            <person name="Bader C.D."/>
            <person name="Teijaro C.N."/>
            <person name="Fluegel L."/>
            <person name="Davis C.M."/>
            <person name="Simpson J.R."/>
            <person name="Lauterbach L."/>
            <person name="Steele A.D."/>
            <person name="Gui C."/>
            <person name="Meng S."/>
            <person name="Li G."/>
            <person name="Viehrig K."/>
            <person name="Ye F."/>
            <person name="Su P."/>
            <person name="Kiefer A.F."/>
            <person name="Nichols A."/>
            <person name="Cepeda A.J."/>
            <person name="Yan W."/>
            <person name="Fan B."/>
            <person name="Jiang Y."/>
            <person name="Adhikari A."/>
            <person name="Zheng C.-J."/>
            <person name="Schuster L."/>
            <person name="Cowan T.M."/>
            <person name="Smanski M.J."/>
            <person name="Chevrette M.G."/>
            <person name="de Carvalho L.P.S."/>
            <person name="Shen B."/>
        </authorList>
    </citation>
    <scope>NUCLEOTIDE SEQUENCE</scope>
    <source>
        <strain evidence="1">NPDC080035</strain>
    </source>
</reference>
<organism evidence="1">
    <name type="scientific">Leifsonia sp. NPDC080035</name>
    <dbReference type="NCBI Taxonomy" id="3143936"/>
    <lineage>
        <taxon>Bacteria</taxon>
        <taxon>Bacillati</taxon>
        <taxon>Actinomycetota</taxon>
        <taxon>Actinomycetes</taxon>
        <taxon>Micrococcales</taxon>
        <taxon>Microbacteriaceae</taxon>
        <taxon>Leifsonia</taxon>
    </lineage>
</organism>
<dbReference type="AlphaFoldDB" id="A0AAU7GEX1"/>
<accession>A0AAU7GEX1</accession>
<sequence>MKFGGGATLEFVADGDGHLLGGFSFQRVRAVRTAAESLSDSWHITGAYQELVEIVDSEWVASLKPREIELFHPRHFLIYVEDYGYDELLAADWAWLPAEPGTTP</sequence>
<name>A0AAU7GEX1_9MICO</name>
<dbReference type="EMBL" id="CP157390">
    <property type="protein sequence ID" value="XBM49777.1"/>
    <property type="molecule type" value="Genomic_DNA"/>
</dbReference>
<evidence type="ECO:0000313" key="1">
    <source>
        <dbReference type="EMBL" id="XBM49777.1"/>
    </source>
</evidence>